<accession>A0A438G387</accession>
<dbReference type="Proteomes" id="UP000288805">
    <property type="component" value="Unassembled WGS sequence"/>
</dbReference>
<dbReference type="AlphaFoldDB" id="A0A438G387"/>
<sequence length="129" mass="14098">MFCHAYVCQCTEGGDGFIAPISAPTPIVASNLAHVSSIGKLPLHMSNDSPTIESFGFSQRCAETNIIQLQPSRFQHSIIGNSNIVQVHTFRNAHNHCLEDVASSQPLVRSTRASLGIDDVMRSTLEYQQ</sequence>
<gene>
    <name evidence="1" type="ORF">CK203_066246</name>
</gene>
<protein>
    <submittedName>
        <fullName evidence="1">Uncharacterized protein</fullName>
    </submittedName>
</protein>
<comment type="caution">
    <text evidence="1">The sequence shown here is derived from an EMBL/GenBank/DDBJ whole genome shotgun (WGS) entry which is preliminary data.</text>
</comment>
<name>A0A438G387_VITVI</name>
<reference evidence="1 2" key="1">
    <citation type="journal article" date="2018" name="PLoS Genet.">
        <title>Population sequencing reveals clonal diversity and ancestral inbreeding in the grapevine cultivar Chardonnay.</title>
        <authorList>
            <person name="Roach M.J."/>
            <person name="Johnson D.L."/>
            <person name="Bohlmann J."/>
            <person name="van Vuuren H.J."/>
            <person name="Jones S.J."/>
            <person name="Pretorius I.S."/>
            <person name="Schmidt S.A."/>
            <person name="Borneman A.R."/>
        </authorList>
    </citation>
    <scope>NUCLEOTIDE SEQUENCE [LARGE SCALE GENOMIC DNA]</scope>
    <source>
        <strain evidence="2">cv. Chardonnay</strain>
        <tissue evidence="1">Leaf</tissue>
    </source>
</reference>
<evidence type="ECO:0000313" key="1">
    <source>
        <dbReference type="EMBL" id="RVW66669.1"/>
    </source>
</evidence>
<dbReference type="EMBL" id="QGNW01000636">
    <property type="protein sequence ID" value="RVW66669.1"/>
    <property type="molecule type" value="Genomic_DNA"/>
</dbReference>
<evidence type="ECO:0000313" key="2">
    <source>
        <dbReference type="Proteomes" id="UP000288805"/>
    </source>
</evidence>
<proteinExistence type="predicted"/>
<organism evidence="1 2">
    <name type="scientific">Vitis vinifera</name>
    <name type="common">Grape</name>
    <dbReference type="NCBI Taxonomy" id="29760"/>
    <lineage>
        <taxon>Eukaryota</taxon>
        <taxon>Viridiplantae</taxon>
        <taxon>Streptophyta</taxon>
        <taxon>Embryophyta</taxon>
        <taxon>Tracheophyta</taxon>
        <taxon>Spermatophyta</taxon>
        <taxon>Magnoliopsida</taxon>
        <taxon>eudicotyledons</taxon>
        <taxon>Gunneridae</taxon>
        <taxon>Pentapetalae</taxon>
        <taxon>rosids</taxon>
        <taxon>Vitales</taxon>
        <taxon>Vitaceae</taxon>
        <taxon>Viteae</taxon>
        <taxon>Vitis</taxon>
    </lineage>
</organism>